<dbReference type="GO" id="GO:0071949">
    <property type="term" value="F:FAD binding"/>
    <property type="evidence" value="ECO:0007669"/>
    <property type="project" value="InterPro"/>
</dbReference>
<dbReference type="NCBIfam" id="TIGR01988">
    <property type="entry name" value="Ubi-OHases"/>
    <property type="match status" value="1"/>
</dbReference>
<dbReference type="InterPro" id="IPR051205">
    <property type="entry name" value="UbiH/COQ6_monooxygenase"/>
</dbReference>
<dbReference type="EMBL" id="CP040871">
    <property type="protein sequence ID" value="QDA57090.1"/>
    <property type="molecule type" value="Genomic_DNA"/>
</dbReference>
<dbReference type="PANTHER" id="PTHR43876:SF25">
    <property type="entry name" value="MONOOXYGENASE NMA2164"/>
    <property type="match status" value="1"/>
</dbReference>
<dbReference type="InterPro" id="IPR002938">
    <property type="entry name" value="FAD-bd"/>
</dbReference>
<dbReference type="RefSeq" id="WP_139716142.1">
    <property type="nucleotide sequence ID" value="NZ_CP040871.1"/>
</dbReference>
<evidence type="ECO:0000313" key="10">
    <source>
        <dbReference type="Proteomes" id="UP000308149"/>
    </source>
</evidence>
<dbReference type="InterPro" id="IPR036188">
    <property type="entry name" value="FAD/NAD-bd_sf"/>
</dbReference>
<dbReference type="NCBIfam" id="NF006593">
    <property type="entry name" value="PRK09126.1"/>
    <property type="match status" value="1"/>
</dbReference>
<dbReference type="PRINTS" id="PR00420">
    <property type="entry name" value="RNGMNOXGNASE"/>
</dbReference>
<dbReference type="SUPFAM" id="SSF51905">
    <property type="entry name" value="FAD/NAD(P)-binding domain"/>
    <property type="match status" value="1"/>
</dbReference>
<dbReference type="GO" id="GO:0004497">
    <property type="term" value="F:monooxygenase activity"/>
    <property type="evidence" value="ECO:0007669"/>
    <property type="project" value="UniProtKB-KW"/>
</dbReference>
<dbReference type="Proteomes" id="UP000308149">
    <property type="component" value="Chromosome"/>
</dbReference>
<comment type="cofactor">
    <cofactor evidence="1">
        <name>FAD</name>
        <dbReference type="ChEBI" id="CHEBI:57692"/>
    </cofactor>
</comment>
<gene>
    <name evidence="9" type="primary">ubiM</name>
    <name evidence="9" type="ORF">FHQ07_07045</name>
</gene>
<dbReference type="OrthoDB" id="9769565at2"/>
<protein>
    <submittedName>
        <fullName evidence="9">5-demethoxyubiquinol-8 5-hydroxylase UbiM</fullName>
    </submittedName>
</protein>
<keyword evidence="10" id="KW-1185">Reference proteome</keyword>
<keyword evidence="6" id="KW-0560">Oxidoreductase</keyword>
<dbReference type="UniPathway" id="UPA00232"/>
<evidence type="ECO:0000256" key="3">
    <source>
        <dbReference type="ARBA" id="ARBA00005349"/>
    </source>
</evidence>
<dbReference type="KEGG" id="thes:FHQ07_07045"/>
<dbReference type="InterPro" id="IPR010971">
    <property type="entry name" value="UbiH/COQ6"/>
</dbReference>
<feature type="domain" description="FAD-binding" evidence="8">
    <location>
        <begin position="3"/>
        <end position="335"/>
    </location>
</feature>
<evidence type="ECO:0000256" key="1">
    <source>
        <dbReference type="ARBA" id="ARBA00001974"/>
    </source>
</evidence>
<evidence type="ECO:0000256" key="7">
    <source>
        <dbReference type="ARBA" id="ARBA00023033"/>
    </source>
</evidence>
<evidence type="ECO:0000256" key="4">
    <source>
        <dbReference type="ARBA" id="ARBA00022630"/>
    </source>
</evidence>
<evidence type="ECO:0000256" key="6">
    <source>
        <dbReference type="ARBA" id="ARBA00023002"/>
    </source>
</evidence>
<dbReference type="Pfam" id="PF01494">
    <property type="entry name" value="FAD_binding_3"/>
    <property type="match status" value="1"/>
</dbReference>
<reference evidence="9 10" key="1">
    <citation type="submission" date="2019-06" db="EMBL/GenBank/DDBJ databases">
        <title>Thermomonas aquatica sp. nov., isolated from an industrial wastewater treatment plant.</title>
        <authorList>
            <person name="Jeon J.H."/>
            <person name="Park D.-S."/>
        </authorList>
    </citation>
    <scope>NUCLEOTIDE SEQUENCE [LARGE SCALE GENOMIC DNA]</scope>
    <source>
        <strain evidence="9 10">SY21</strain>
    </source>
</reference>
<evidence type="ECO:0000313" key="9">
    <source>
        <dbReference type="EMBL" id="QDA57090.1"/>
    </source>
</evidence>
<keyword evidence="7" id="KW-0503">Monooxygenase</keyword>
<name>A0A5B7ZPV0_9GAMM</name>
<organism evidence="9 10">
    <name type="scientific">Thermomonas aquatica</name>
    <dbReference type="NCBI Taxonomy" id="2202149"/>
    <lineage>
        <taxon>Bacteria</taxon>
        <taxon>Pseudomonadati</taxon>
        <taxon>Pseudomonadota</taxon>
        <taxon>Gammaproteobacteria</taxon>
        <taxon>Lysobacterales</taxon>
        <taxon>Lysobacteraceae</taxon>
        <taxon>Thermomonas</taxon>
    </lineage>
</organism>
<proteinExistence type="inferred from homology"/>
<accession>A0A5B7ZPV0</accession>
<dbReference type="Gene3D" id="3.50.50.60">
    <property type="entry name" value="FAD/NAD(P)-binding domain"/>
    <property type="match status" value="2"/>
</dbReference>
<dbReference type="PANTHER" id="PTHR43876">
    <property type="entry name" value="UBIQUINONE BIOSYNTHESIS MONOOXYGENASE COQ6, MITOCHONDRIAL"/>
    <property type="match status" value="1"/>
</dbReference>
<dbReference type="AlphaFoldDB" id="A0A5B7ZPV0"/>
<sequence length="407" mass="43519">MEHDILIIGAGPSGLCMARALAGSGLRVIVLEQGDAAALADPADDGREIALTHASRAALERLGMWQAFAPEEIGELRRALVIDGDDREGLQFDPPAGDDGPLGWMVPHHAIRRAAFACASGTEGVAIVGGARVAALAPSAQAIEVRLEDGRRFRARLAIAADNRFSGCRRAMGLRADHHDFGKVMVVVKVVHEQPHQATAWEWFRYGQTLALLPLHDPQTSSAVLTLVPAEAAAFMAKSAEEQGLDLARRFEHRLGAIRIAAAPHAYPLVGVYARRFVGPRFALVGDAAVGMHPVTAHGFNFGLAGTTRLAGLLQDAARAGRDPGDPALLARYQRGHRLATAPLYAATRLVVDLFTDDRLPTRVLRKAVLGASSRLPGFRQLVARGLLDRGGMPRLPRPFARAGLGR</sequence>
<comment type="pathway">
    <text evidence="2">Cofactor biosynthesis; ubiquinone biosynthesis.</text>
</comment>
<evidence type="ECO:0000259" key="8">
    <source>
        <dbReference type="Pfam" id="PF01494"/>
    </source>
</evidence>
<evidence type="ECO:0000256" key="2">
    <source>
        <dbReference type="ARBA" id="ARBA00004749"/>
    </source>
</evidence>
<dbReference type="GO" id="GO:0006744">
    <property type="term" value="P:ubiquinone biosynthetic process"/>
    <property type="evidence" value="ECO:0007669"/>
    <property type="project" value="UniProtKB-UniPathway"/>
</dbReference>
<evidence type="ECO:0000256" key="5">
    <source>
        <dbReference type="ARBA" id="ARBA00022827"/>
    </source>
</evidence>
<dbReference type="GO" id="GO:0016705">
    <property type="term" value="F:oxidoreductase activity, acting on paired donors, with incorporation or reduction of molecular oxygen"/>
    <property type="evidence" value="ECO:0007669"/>
    <property type="project" value="InterPro"/>
</dbReference>
<keyword evidence="5" id="KW-0274">FAD</keyword>
<comment type="similarity">
    <text evidence="3">Belongs to the UbiH/COQ6 family.</text>
</comment>
<keyword evidence="4" id="KW-0285">Flavoprotein</keyword>